<keyword evidence="3" id="KW-1185">Reference proteome</keyword>
<evidence type="ECO:0000313" key="2">
    <source>
        <dbReference type="EMBL" id="KAJ2757053.1"/>
    </source>
</evidence>
<accession>A0A9W8LEI0</accession>
<organism evidence="2 3">
    <name type="scientific">Coemansia pectinata</name>
    <dbReference type="NCBI Taxonomy" id="1052879"/>
    <lineage>
        <taxon>Eukaryota</taxon>
        <taxon>Fungi</taxon>
        <taxon>Fungi incertae sedis</taxon>
        <taxon>Zoopagomycota</taxon>
        <taxon>Kickxellomycotina</taxon>
        <taxon>Kickxellomycetes</taxon>
        <taxon>Kickxellales</taxon>
        <taxon>Kickxellaceae</taxon>
        <taxon>Coemansia</taxon>
    </lineage>
</organism>
<dbReference type="GO" id="GO:0090729">
    <property type="term" value="F:toxin activity"/>
    <property type="evidence" value="ECO:0007669"/>
    <property type="project" value="InterPro"/>
</dbReference>
<dbReference type="PANTHER" id="PTHR37003:SF2">
    <property type="entry name" value="PESTICIDAL CRYSTAL PROTEIN N-TERMINAL DOMAIN-CONTAINING PROTEIN"/>
    <property type="match status" value="1"/>
</dbReference>
<dbReference type="PANTHER" id="PTHR37003">
    <property type="entry name" value="ENDOTOXIN_N DOMAIN-CONTAINING PROTEIN-RELATED"/>
    <property type="match status" value="1"/>
</dbReference>
<dbReference type="GO" id="GO:0001907">
    <property type="term" value="P:symbiont-mediated killing of host cell"/>
    <property type="evidence" value="ECO:0007669"/>
    <property type="project" value="InterPro"/>
</dbReference>
<evidence type="ECO:0000313" key="3">
    <source>
        <dbReference type="Proteomes" id="UP001140011"/>
    </source>
</evidence>
<dbReference type="InterPro" id="IPR005639">
    <property type="entry name" value="Pest_crys_dom_I"/>
</dbReference>
<gene>
    <name evidence="2" type="ORF">GGI19_000349</name>
</gene>
<name>A0A9W8LEI0_9FUNG</name>
<dbReference type="SUPFAM" id="SSF56849">
    <property type="entry name" value="delta-Endotoxin (insectocide), N-terminal domain"/>
    <property type="match status" value="1"/>
</dbReference>
<comment type="caution">
    <text evidence="2">The sequence shown here is derived from an EMBL/GenBank/DDBJ whole genome shotgun (WGS) entry which is preliminary data.</text>
</comment>
<sequence length="214" mass="24270">MTAENQELLRCKELLQEKFSVLRDGNPGGVKDDSWMDGFEQIIDALLSAIPEVGSILSFGFSFIFSLFNQGPDIGQVLHDFYVTIMADVDEKIREQVFNLLEGQLEGVQGILEQYNNALKNWNDDPTNEALRTQLLNEYDNAKDAMIGSLPKFLNADVNNDNGYKQNYYAPMAGILYTMLATHLRDAIYTGSDWGLDDATIDDFKTTLYEWNLR</sequence>
<dbReference type="Proteomes" id="UP001140011">
    <property type="component" value="Unassembled WGS sequence"/>
</dbReference>
<protein>
    <recommendedName>
        <fullName evidence="1">Pesticidal crystal protein domain-containing protein</fullName>
    </recommendedName>
</protein>
<dbReference type="InterPro" id="IPR036716">
    <property type="entry name" value="Pest_crys_N_sf"/>
</dbReference>
<dbReference type="InterPro" id="IPR038979">
    <property type="entry name" value="Pest_crys"/>
</dbReference>
<evidence type="ECO:0000259" key="1">
    <source>
        <dbReference type="Pfam" id="PF03945"/>
    </source>
</evidence>
<feature type="domain" description="Pesticidal crystal protein" evidence="1">
    <location>
        <begin position="47"/>
        <end position="211"/>
    </location>
</feature>
<dbReference type="AlphaFoldDB" id="A0A9W8LEI0"/>
<reference evidence="2" key="1">
    <citation type="submission" date="2022-07" db="EMBL/GenBank/DDBJ databases">
        <title>Phylogenomic reconstructions and comparative analyses of Kickxellomycotina fungi.</title>
        <authorList>
            <person name="Reynolds N.K."/>
            <person name="Stajich J.E."/>
            <person name="Barry K."/>
            <person name="Grigoriev I.V."/>
            <person name="Crous P."/>
            <person name="Smith M.E."/>
        </authorList>
    </citation>
    <scope>NUCLEOTIDE SEQUENCE</scope>
    <source>
        <strain evidence="2">BCRC 34297</strain>
    </source>
</reference>
<dbReference type="Pfam" id="PF03945">
    <property type="entry name" value="Endotoxin_N"/>
    <property type="match status" value="1"/>
</dbReference>
<dbReference type="EMBL" id="JANBUH010000008">
    <property type="protein sequence ID" value="KAJ2757053.1"/>
    <property type="molecule type" value="Genomic_DNA"/>
</dbReference>
<dbReference type="Gene3D" id="1.20.190.10">
    <property type="entry name" value="Pesticidal crystal protein, N-terminal domain"/>
    <property type="match status" value="1"/>
</dbReference>
<proteinExistence type="predicted"/>